<keyword evidence="2" id="KW-0223">Dioxygenase</keyword>
<evidence type="ECO:0000259" key="1">
    <source>
        <dbReference type="PROSITE" id="PS51819"/>
    </source>
</evidence>
<accession>A0A366K0X0</accession>
<dbReference type="SUPFAM" id="SSF54593">
    <property type="entry name" value="Glyoxalase/Bleomycin resistance protein/Dihydroxybiphenyl dioxygenase"/>
    <property type="match status" value="2"/>
</dbReference>
<organism evidence="2 3">
    <name type="scientific">Cytobacillus firmus</name>
    <name type="common">Bacillus firmus</name>
    <dbReference type="NCBI Taxonomy" id="1399"/>
    <lineage>
        <taxon>Bacteria</taxon>
        <taxon>Bacillati</taxon>
        <taxon>Bacillota</taxon>
        <taxon>Bacilli</taxon>
        <taxon>Bacillales</taxon>
        <taxon>Bacillaceae</taxon>
        <taxon>Cytobacillus</taxon>
    </lineage>
</organism>
<comment type="caution">
    <text evidence="2">The sequence shown here is derived from an EMBL/GenBank/DDBJ whole genome shotgun (WGS) entry which is preliminary data.</text>
</comment>
<protein>
    <submittedName>
        <fullName evidence="2">Catechol-2,3-dioxygenase</fullName>
    </submittedName>
</protein>
<dbReference type="EMBL" id="QNSF01000003">
    <property type="protein sequence ID" value="RBP95334.1"/>
    <property type="molecule type" value="Genomic_DNA"/>
</dbReference>
<dbReference type="InterPro" id="IPR058998">
    <property type="entry name" value="YycE-like_N"/>
</dbReference>
<dbReference type="CDD" id="cd06587">
    <property type="entry name" value="VOC"/>
    <property type="match status" value="2"/>
</dbReference>
<keyword evidence="2" id="KW-0560">Oxidoreductase</keyword>
<keyword evidence="3" id="KW-1185">Reference proteome</keyword>
<dbReference type="InterPro" id="IPR058997">
    <property type="entry name" value="YycE-like_C"/>
</dbReference>
<dbReference type="InterPro" id="IPR037523">
    <property type="entry name" value="VOC_core"/>
</dbReference>
<dbReference type="InterPro" id="IPR029068">
    <property type="entry name" value="Glyas_Bleomycin-R_OHBP_Dase"/>
</dbReference>
<evidence type="ECO:0000313" key="2">
    <source>
        <dbReference type="EMBL" id="RBP95334.1"/>
    </source>
</evidence>
<feature type="domain" description="VOC" evidence="1">
    <location>
        <begin position="222"/>
        <end position="346"/>
    </location>
</feature>
<gene>
    <name evidence="2" type="ORF">DFO70_103374</name>
</gene>
<dbReference type="PANTHER" id="PTHR36113">
    <property type="entry name" value="LYASE, PUTATIVE-RELATED-RELATED"/>
    <property type="match status" value="1"/>
</dbReference>
<dbReference type="Proteomes" id="UP000252731">
    <property type="component" value="Unassembled WGS sequence"/>
</dbReference>
<dbReference type="GO" id="GO:0051213">
    <property type="term" value="F:dioxygenase activity"/>
    <property type="evidence" value="ECO:0007669"/>
    <property type="project" value="UniProtKB-KW"/>
</dbReference>
<sequence>MKIFQLNLKCHDLDRMKEFYTIVLEMELLTETQSYFTIMAGSTKILFEKDAAIPFYHVCFRTNAEYFEHMYQKLGAESVLLPNESGEYSMYWKGKQAYFIDPDGNIIEMLERPLNGGKKEGLRWHDVGEVGLPVNDVAAMERELDQYLHSEQMDSSETFAFYGDRKGVFVLVKEGRNWYPTEKAAVISPIKIFASGPGDAMFQHQEYPYEVIVRKEWEGTIPAVQFRIARPTNQLDKLISFYEKGLGLKRVGEFWNHEGYDGIMIGLPDSQYHLEFTQSKEKMELPLPTKEHLLVFYVGDRLERDTIAERLASFGYLETEPENPYWGRGGVTIEDPDGWPIVLMNTPGI</sequence>
<reference evidence="2 3" key="1">
    <citation type="submission" date="2018-06" db="EMBL/GenBank/DDBJ databases">
        <title>Freshwater and sediment microbial communities from various areas in North America, analyzing microbe dynamics in response to fracking.</title>
        <authorList>
            <person name="Lamendella R."/>
        </authorList>
    </citation>
    <scope>NUCLEOTIDE SEQUENCE [LARGE SCALE GENOMIC DNA]</scope>
    <source>
        <strain evidence="2 3">14_TX</strain>
    </source>
</reference>
<feature type="domain" description="VOC" evidence="1">
    <location>
        <begin position="2"/>
        <end position="112"/>
    </location>
</feature>
<dbReference type="STRING" id="1399.VL14_06375"/>
<dbReference type="Gene3D" id="3.10.180.10">
    <property type="entry name" value="2,3-Dihydroxybiphenyl 1,2-Dioxygenase, domain 1"/>
    <property type="match status" value="2"/>
</dbReference>
<dbReference type="InterPro" id="IPR051332">
    <property type="entry name" value="Fosfomycin_Res_Enzymes"/>
</dbReference>
<dbReference type="OrthoDB" id="8018325at2"/>
<proteinExistence type="predicted"/>
<name>A0A366K0X0_CYTFI</name>
<dbReference type="Pfam" id="PF22658">
    <property type="entry name" value="YycE-like_N"/>
    <property type="match status" value="1"/>
</dbReference>
<dbReference type="PANTHER" id="PTHR36113:SF3">
    <property type="entry name" value="SLL5075 PROTEIN"/>
    <property type="match status" value="1"/>
</dbReference>
<dbReference type="InterPro" id="IPR004360">
    <property type="entry name" value="Glyas_Fos-R_dOase_dom"/>
</dbReference>
<dbReference type="Pfam" id="PF00903">
    <property type="entry name" value="Glyoxalase"/>
    <property type="match status" value="1"/>
</dbReference>
<dbReference type="PROSITE" id="PS51819">
    <property type="entry name" value="VOC"/>
    <property type="match status" value="2"/>
</dbReference>
<dbReference type="Pfam" id="PF22659">
    <property type="entry name" value="YycE-like_C"/>
    <property type="match status" value="1"/>
</dbReference>
<dbReference type="AlphaFoldDB" id="A0A366K0X0"/>
<evidence type="ECO:0000313" key="3">
    <source>
        <dbReference type="Proteomes" id="UP000252731"/>
    </source>
</evidence>